<sequence length="121" mass="13311">PSSPDLLHLRPLPFAEAKHPHSPRRGQPRRKPPRRPFTSLRRRILLAVAPREPEEGVGNSWGGRREDPWEARGRRHPLLPDPALDSTPGAAWPHRGHGRRAGFGGGDAGDLLPPASYLGSN</sequence>
<feature type="compositionally biased region" description="Basic and acidic residues" evidence="1">
    <location>
        <begin position="63"/>
        <end position="72"/>
    </location>
</feature>
<evidence type="ECO:0000256" key="1">
    <source>
        <dbReference type="SAM" id="MobiDB-lite"/>
    </source>
</evidence>
<feature type="compositionally biased region" description="Basic residues" evidence="1">
    <location>
        <begin position="20"/>
        <end position="44"/>
    </location>
</feature>
<dbReference type="AlphaFoldDB" id="A0A0D9XLT7"/>
<name>A0A0D9XLT7_9ORYZ</name>
<dbReference type="Gramene" id="LPERR10G12690.1">
    <property type="protein sequence ID" value="LPERR10G12690.1"/>
    <property type="gene ID" value="LPERR10G12690"/>
</dbReference>
<reference evidence="2" key="3">
    <citation type="submission" date="2015-04" db="UniProtKB">
        <authorList>
            <consortium name="EnsemblPlants"/>
        </authorList>
    </citation>
    <scope>IDENTIFICATION</scope>
</reference>
<dbReference type="EnsemblPlants" id="LPERR10G12690.1">
    <property type="protein sequence ID" value="LPERR10G12690.1"/>
    <property type="gene ID" value="LPERR10G12690"/>
</dbReference>
<keyword evidence="3" id="KW-1185">Reference proteome</keyword>
<protein>
    <submittedName>
        <fullName evidence="2">Uncharacterized protein</fullName>
    </submittedName>
</protein>
<evidence type="ECO:0000313" key="2">
    <source>
        <dbReference type="EnsemblPlants" id="LPERR10G12690.1"/>
    </source>
</evidence>
<proteinExistence type="predicted"/>
<organism evidence="2 3">
    <name type="scientific">Leersia perrieri</name>
    <dbReference type="NCBI Taxonomy" id="77586"/>
    <lineage>
        <taxon>Eukaryota</taxon>
        <taxon>Viridiplantae</taxon>
        <taxon>Streptophyta</taxon>
        <taxon>Embryophyta</taxon>
        <taxon>Tracheophyta</taxon>
        <taxon>Spermatophyta</taxon>
        <taxon>Magnoliopsida</taxon>
        <taxon>Liliopsida</taxon>
        <taxon>Poales</taxon>
        <taxon>Poaceae</taxon>
        <taxon>BOP clade</taxon>
        <taxon>Oryzoideae</taxon>
        <taxon>Oryzeae</taxon>
        <taxon>Oryzinae</taxon>
        <taxon>Leersia</taxon>
    </lineage>
</organism>
<dbReference type="HOGENOM" id="CLU_2044070_0_0_1"/>
<dbReference type="Proteomes" id="UP000032180">
    <property type="component" value="Chromosome 10"/>
</dbReference>
<accession>A0A0D9XLT7</accession>
<reference evidence="2 3" key="1">
    <citation type="submission" date="2012-08" db="EMBL/GenBank/DDBJ databases">
        <title>Oryza genome evolution.</title>
        <authorList>
            <person name="Wing R.A."/>
        </authorList>
    </citation>
    <scope>NUCLEOTIDE SEQUENCE</scope>
</reference>
<reference evidence="3" key="2">
    <citation type="submission" date="2013-12" db="EMBL/GenBank/DDBJ databases">
        <authorList>
            <person name="Yu Y."/>
            <person name="Lee S."/>
            <person name="de Baynast K."/>
            <person name="Wissotski M."/>
            <person name="Liu L."/>
            <person name="Talag J."/>
            <person name="Goicoechea J."/>
            <person name="Angelova A."/>
            <person name="Jetty R."/>
            <person name="Kudrna D."/>
            <person name="Golser W."/>
            <person name="Rivera L."/>
            <person name="Zhang J."/>
            <person name="Wing R."/>
        </authorList>
    </citation>
    <scope>NUCLEOTIDE SEQUENCE</scope>
</reference>
<evidence type="ECO:0000313" key="3">
    <source>
        <dbReference type="Proteomes" id="UP000032180"/>
    </source>
</evidence>
<feature type="region of interest" description="Disordered" evidence="1">
    <location>
        <begin position="1"/>
        <end position="121"/>
    </location>
</feature>